<keyword evidence="6" id="KW-0539">Nucleus</keyword>
<reference evidence="9 10" key="1">
    <citation type="journal article" date="2010" name="Nature">
        <title>The Ectocarpus genome and the independent evolution of multicellularity in brown algae.</title>
        <authorList>
            <person name="Cock J.M."/>
            <person name="Sterck L."/>
            <person name="Rouze P."/>
            <person name="Scornet D."/>
            <person name="Allen A.E."/>
            <person name="Amoutzias G."/>
            <person name="Anthouard V."/>
            <person name="Artiguenave F."/>
            <person name="Aury J.M."/>
            <person name="Badger J.H."/>
            <person name="Beszteri B."/>
            <person name="Billiau K."/>
            <person name="Bonnet E."/>
            <person name="Bothwell J.H."/>
            <person name="Bowler C."/>
            <person name="Boyen C."/>
            <person name="Brownlee C."/>
            <person name="Carrano C.J."/>
            <person name="Charrier B."/>
            <person name="Cho G.Y."/>
            <person name="Coelho S.M."/>
            <person name="Collen J."/>
            <person name="Corre E."/>
            <person name="Da Silva C."/>
            <person name="Delage L."/>
            <person name="Delaroque N."/>
            <person name="Dittami S.M."/>
            <person name="Doulbeau S."/>
            <person name="Elias M."/>
            <person name="Farnham G."/>
            <person name="Gachon C.M."/>
            <person name="Gschloessl B."/>
            <person name="Heesch S."/>
            <person name="Jabbari K."/>
            <person name="Jubin C."/>
            <person name="Kawai H."/>
            <person name="Kimura K."/>
            <person name="Kloareg B."/>
            <person name="Kupper F.C."/>
            <person name="Lang D."/>
            <person name="Le Bail A."/>
            <person name="Leblanc C."/>
            <person name="Lerouge P."/>
            <person name="Lohr M."/>
            <person name="Lopez P.J."/>
            <person name="Martens C."/>
            <person name="Maumus F."/>
            <person name="Michel G."/>
            <person name="Miranda-Saavedra D."/>
            <person name="Morales J."/>
            <person name="Moreau H."/>
            <person name="Motomura T."/>
            <person name="Nagasato C."/>
            <person name="Napoli C.A."/>
            <person name="Nelson D.R."/>
            <person name="Nyvall-Collen P."/>
            <person name="Peters A.F."/>
            <person name="Pommier C."/>
            <person name="Potin P."/>
            <person name="Poulain J."/>
            <person name="Quesneville H."/>
            <person name="Read B."/>
            <person name="Rensing S.A."/>
            <person name="Ritter A."/>
            <person name="Rousvoal S."/>
            <person name="Samanta M."/>
            <person name="Samson G."/>
            <person name="Schroeder D.C."/>
            <person name="Segurens B."/>
            <person name="Strittmatter M."/>
            <person name="Tonon T."/>
            <person name="Tregear J.W."/>
            <person name="Valentin K."/>
            <person name="von Dassow P."/>
            <person name="Yamagishi T."/>
            <person name="Van de Peer Y."/>
            <person name="Wincker P."/>
        </authorList>
    </citation>
    <scope>NUCLEOTIDE SEQUENCE [LARGE SCALE GENOMIC DNA]</scope>
    <source>
        <strain evidence="10">Ec32 / CCAP1310/4</strain>
    </source>
</reference>
<accession>D7FR01</accession>
<evidence type="ECO:0000256" key="1">
    <source>
        <dbReference type="ARBA" id="ARBA00004123"/>
    </source>
</evidence>
<evidence type="ECO:0000256" key="5">
    <source>
        <dbReference type="ARBA" id="ARBA00023163"/>
    </source>
</evidence>
<dbReference type="eggNOG" id="KOG2712">
    <property type="taxonomic scope" value="Eukaryota"/>
</dbReference>
<dbReference type="InterPro" id="IPR003173">
    <property type="entry name" value="PC4_C"/>
</dbReference>
<evidence type="ECO:0000256" key="2">
    <source>
        <dbReference type="ARBA" id="ARBA00009001"/>
    </source>
</evidence>
<dbReference type="GO" id="GO:0003713">
    <property type="term" value="F:transcription coactivator activity"/>
    <property type="evidence" value="ECO:0007669"/>
    <property type="project" value="InterPro"/>
</dbReference>
<dbReference type="PANTHER" id="PTHR13215">
    <property type="entry name" value="RNA POLYMERASE II TRANSCRIPTIONAL COACTIVATOR"/>
    <property type="match status" value="1"/>
</dbReference>
<sequence length="128" mass="13823">MPKRKADEEGSGGEEEERGATTTDDGETGKRSSANTGAAAGSSSGSSSKKAKKQSDGSGVSNKIELGNKKFVDVREFKGKIYVDIREYYEKDGEMRPGKKGISLSTEHWEVLKENMDDINAKVEELSG</sequence>
<evidence type="ECO:0000256" key="6">
    <source>
        <dbReference type="ARBA" id="ARBA00023242"/>
    </source>
</evidence>
<evidence type="ECO:0000313" key="10">
    <source>
        <dbReference type="Proteomes" id="UP000002630"/>
    </source>
</evidence>
<dbReference type="Gene3D" id="2.30.31.10">
    <property type="entry name" value="Transcriptional Coactivator Pc4, Chain A"/>
    <property type="match status" value="1"/>
</dbReference>
<comment type="subcellular location">
    <subcellularLocation>
        <location evidence="1">Nucleus</location>
    </subcellularLocation>
</comment>
<dbReference type="Pfam" id="PF02229">
    <property type="entry name" value="PC4"/>
    <property type="match status" value="1"/>
</dbReference>
<dbReference type="GO" id="GO:0003677">
    <property type="term" value="F:DNA binding"/>
    <property type="evidence" value="ECO:0007669"/>
    <property type="project" value="UniProtKB-KW"/>
</dbReference>
<keyword evidence="3" id="KW-0805">Transcription regulation</keyword>
<evidence type="ECO:0000256" key="7">
    <source>
        <dbReference type="SAM" id="MobiDB-lite"/>
    </source>
</evidence>
<organism evidence="9 10">
    <name type="scientific">Ectocarpus siliculosus</name>
    <name type="common">Brown alga</name>
    <name type="synonym">Conferva siliculosa</name>
    <dbReference type="NCBI Taxonomy" id="2880"/>
    <lineage>
        <taxon>Eukaryota</taxon>
        <taxon>Sar</taxon>
        <taxon>Stramenopiles</taxon>
        <taxon>Ochrophyta</taxon>
        <taxon>PX clade</taxon>
        <taxon>Phaeophyceae</taxon>
        <taxon>Ectocarpales</taxon>
        <taxon>Ectocarpaceae</taxon>
        <taxon>Ectocarpus</taxon>
    </lineage>
</organism>
<proteinExistence type="inferred from homology"/>
<dbReference type="GO" id="GO:0005634">
    <property type="term" value="C:nucleus"/>
    <property type="evidence" value="ECO:0007669"/>
    <property type="project" value="UniProtKB-SubCell"/>
</dbReference>
<dbReference type="OMA" id="DQWKELR"/>
<dbReference type="STRING" id="2880.D7FR01"/>
<dbReference type="EMBL" id="FN648387">
    <property type="protein sequence ID" value="CBJ26155.1"/>
    <property type="molecule type" value="Genomic_DNA"/>
</dbReference>
<feature type="domain" description="Transcriptional coactivator p15 (PC4) C-terminal" evidence="8">
    <location>
        <begin position="64"/>
        <end position="115"/>
    </location>
</feature>
<dbReference type="OrthoDB" id="2505440at2759"/>
<protein>
    <recommendedName>
        <fullName evidence="8">Transcriptional coactivator p15 (PC4) C-terminal domain-containing protein</fullName>
    </recommendedName>
</protein>
<feature type="compositionally biased region" description="Low complexity" evidence="7">
    <location>
        <begin position="32"/>
        <end position="48"/>
    </location>
</feature>
<keyword evidence="4" id="KW-0238">DNA-binding</keyword>
<evidence type="ECO:0000256" key="4">
    <source>
        <dbReference type="ARBA" id="ARBA00023125"/>
    </source>
</evidence>
<keyword evidence="10" id="KW-1185">Reference proteome</keyword>
<comment type="similarity">
    <text evidence="2">Belongs to the transcriptional coactivator PC4 family.</text>
</comment>
<dbReference type="AlphaFoldDB" id="D7FR01"/>
<keyword evidence="5" id="KW-0804">Transcription</keyword>
<gene>
    <name evidence="9" type="ORF">Esi_0021_0145</name>
</gene>
<name>D7FR01_ECTSI</name>
<dbReference type="GO" id="GO:0060261">
    <property type="term" value="P:positive regulation of transcription initiation by RNA polymerase II"/>
    <property type="evidence" value="ECO:0007669"/>
    <property type="project" value="InterPro"/>
</dbReference>
<evidence type="ECO:0000313" key="9">
    <source>
        <dbReference type="EMBL" id="CBJ26155.1"/>
    </source>
</evidence>
<evidence type="ECO:0000259" key="8">
    <source>
        <dbReference type="Pfam" id="PF02229"/>
    </source>
</evidence>
<evidence type="ECO:0000256" key="3">
    <source>
        <dbReference type="ARBA" id="ARBA00023015"/>
    </source>
</evidence>
<dbReference type="Proteomes" id="UP000002630">
    <property type="component" value="Linkage Group LG14"/>
</dbReference>
<dbReference type="InterPro" id="IPR009044">
    <property type="entry name" value="ssDNA-bd_transcriptional_reg"/>
</dbReference>
<dbReference type="InterPro" id="IPR045125">
    <property type="entry name" value="Sub1/Tcp4-like"/>
</dbReference>
<dbReference type="SUPFAM" id="SSF54447">
    <property type="entry name" value="ssDNA-binding transcriptional regulator domain"/>
    <property type="match status" value="1"/>
</dbReference>
<feature type="region of interest" description="Disordered" evidence="7">
    <location>
        <begin position="1"/>
        <end position="65"/>
    </location>
</feature>